<gene>
    <name evidence="2" type="ORF">F2P56_001464</name>
</gene>
<organism evidence="2 3">
    <name type="scientific">Juglans regia</name>
    <name type="common">English walnut</name>
    <dbReference type="NCBI Taxonomy" id="51240"/>
    <lineage>
        <taxon>Eukaryota</taxon>
        <taxon>Viridiplantae</taxon>
        <taxon>Streptophyta</taxon>
        <taxon>Embryophyta</taxon>
        <taxon>Tracheophyta</taxon>
        <taxon>Spermatophyta</taxon>
        <taxon>Magnoliopsida</taxon>
        <taxon>eudicotyledons</taxon>
        <taxon>Gunneridae</taxon>
        <taxon>Pentapetalae</taxon>
        <taxon>rosids</taxon>
        <taxon>fabids</taxon>
        <taxon>Fagales</taxon>
        <taxon>Juglandaceae</taxon>
        <taxon>Juglans</taxon>
    </lineage>
</organism>
<dbReference type="Gene3D" id="1.20.120.20">
    <property type="entry name" value="Apolipoprotein"/>
    <property type="match status" value="1"/>
</dbReference>
<proteinExistence type="predicted"/>
<feature type="region of interest" description="Disordered" evidence="1">
    <location>
        <begin position="121"/>
        <end position="185"/>
    </location>
</feature>
<sequence>PPYYANNLLSYKGGTFYSFDPPNLVASMDRSARISILFLFWFIIVSQQILPTIGGEQHHDYAGQNQEEKPSFAKMVTDTISILKQSHQRSWSKVKTIIKELEFQIFPPNLDFRAADDANSKDRVGGINSASGKVKDAAQKSFRTSKNTVEETAKSASEVVGGTMHKTAGKAKDNLSDKDESEAEL</sequence>
<dbReference type="AlphaFoldDB" id="A0A833YC46"/>
<comment type="caution">
    <text evidence="2">The sequence shown here is derived from an EMBL/GenBank/DDBJ whole genome shotgun (WGS) entry which is preliminary data.</text>
</comment>
<dbReference type="PANTHER" id="PTHR35463:SF10">
    <property type="entry name" value="TRANSMEMBRANE PROTEIN"/>
    <property type="match status" value="1"/>
</dbReference>
<protein>
    <submittedName>
        <fullName evidence="2">Uncharacterized protein</fullName>
    </submittedName>
</protein>
<dbReference type="Proteomes" id="UP000619265">
    <property type="component" value="Unassembled WGS sequence"/>
</dbReference>
<reference evidence="2" key="1">
    <citation type="submission" date="2015-10" db="EMBL/GenBank/DDBJ databases">
        <authorList>
            <person name="Martinez-Garcia P.J."/>
            <person name="Crepeau M.W."/>
            <person name="Puiu D."/>
            <person name="Gonzalez-Ibeas D."/>
            <person name="Whalen J."/>
            <person name="Stevens K."/>
            <person name="Paul R."/>
            <person name="Butterfield T."/>
            <person name="Britton M."/>
            <person name="Reagan R."/>
            <person name="Chakraborty S."/>
            <person name="Walawage S.L."/>
            <person name="Vasquez-Gross H.A."/>
            <person name="Cardeno C."/>
            <person name="Famula R."/>
            <person name="Pratt K."/>
            <person name="Kuruganti S."/>
            <person name="Aradhya M.K."/>
            <person name="Leslie C.A."/>
            <person name="Dandekar A.M."/>
            <person name="Salzberg S.L."/>
            <person name="Wegrzyn J.L."/>
            <person name="Langley C.H."/>
            <person name="Neale D.B."/>
        </authorList>
    </citation>
    <scope>NUCLEOTIDE SEQUENCE</scope>
    <source>
        <tissue evidence="2">Leaves</tissue>
    </source>
</reference>
<evidence type="ECO:0000256" key="1">
    <source>
        <dbReference type="SAM" id="MobiDB-lite"/>
    </source>
</evidence>
<feature type="non-terminal residue" evidence="2">
    <location>
        <position position="185"/>
    </location>
</feature>
<name>A0A833YC46_JUGRE</name>
<accession>A0A833YC46</accession>
<evidence type="ECO:0000313" key="2">
    <source>
        <dbReference type="EMBL" id="KAF5480747.1"/>
    </source>
</evidence>
<dbReference type="PANTHER" id="PTHR35463">
    <property type="entry name" value="TRANSMEMBRANE PROTEIN"/>
    <property type="match status" value="1"/>
</dbReference>
<evidence type="ECO:0000313" key="3">
    <source>
        <dbReference type="Proteomes" id="UP000619265"/>
    </source>
</evidence>
<dbReference type="Gramene" id="Jr01_15830_p1">
    <property type="protein sequence ID" value="cds.Jr01_15830_p1"/>
    <property type="gene ID" value="Jr01_15830"/>
</dbReference>
<reference evidence="2" key="2">
    <citation type="submission" date="2020-03" db="EMBL/GenBank/DDBJ databases">
        <title>Walnut 2.0.</title>
        <authorList>
            <person name="Marrano A."/>
            <person name="Britton M."/>
            <person name="Zimin A.V."/>
            <person name="Zaini P.A."/>
            <person name="Workman R."/>
            <person name="Puiu D."/>
            <person name="Bianco L."/>
            <person name="Allen B.J."/>
            <person name="Troggio M."/>
            <person name="Leslie C.A."/>
            <person name="Timp W."/>
            <person name="Dendekar A."/>
            <person name="Salzberg S.L."/>
            <person name="Neale D.B."/>
        </authorList>
    </citation>
    <scope>NUCLEOTIDE SEQUENCE</scope>
    <source>
        <tissue evidence="2">Leaves</tissue>
    </source>
</reference>
<dbReference type="EMBL" id="LIHL02000001">
    <property type="protein sequence ID" value="KAF5480747.1"/>
    <property type="molecule type" value="Genomic_DNA"/>
</dbReference>